<keyword evidence="7" id="KW-0630">Potassium</keyword>
<keyword evidence="3" id="KW-0813">Transport</keyword>
<keyword evidence="4" id="KW-0633">Potassium transport</keyword>
<dbReference type="Pfam" id="PF06736">
    <property type="entry name" value="TMEM175"/>
    <property type="match status" value="1"/>
</dbReference>
<dbReference type="Proteomes" id="UP000190328">
    <property type="component" value="Unassembled WGS sequence"/>
</dbReference>
<evidence type="ECO:0000313" key="14">
    <source>
        <dbReference type="EMBL" id="SJZ92323.1"/>
    </source>
</evidence>
<dbReference type="EMBL" id="FUXI01000021">
    <property type="protein sequence ID" value="SJZ92323.1"/>
    <property type="molecule type" value="Genomic_DNA"/>
</dbReference>
<evidence type="ECO:0000256" key="6">
    <source>
        <dbReference type="ARBA" id="ARBA00022826"/>
    </source>
</evidence>
<evidence type="ECO:0000256" key="8">
    <source>
        <dbReference type="ARBA" id="ARBA00022989"/>
    </source>
</evidence>
<accession>A0A1T4PL70</accession>
<comment type="subcellular location">
    <subcellularLocation>
        <location evidence="1">Membrane</location>
        <topology evidence="1">Multi-pass membrane protein</topology>
    </subcellularLocation>
</comment>
<gene>
    <name evidence="14" type="ORF">SAMN02745116_01848</name>
</gene>
<keyword evidence="8 13" id="KW-1133">Transmembrane helix</keyword>
<sequence length="256" mass="30411">MKWNEERREERERKFKERFLESFPGENDGTIEEKWQKFQGQIKKREKSRRRRLREHLEVFTDAIVAIIITVMVLEIPIPEESSYAAFLKAIGIFLISFFIVANFWYEQHKMFADIEELNERILLLDMLFIAGLCLIPLFTKWMMSEVTSFSVMNYGVVYLIVNASLDRMSHLIMREHFVNDEKRGKVFQIYSLSHFLLLVGLNISILLFAFYHPKIAHWLYITLPIASFVLGTRNSNRERESFVHDFSREKKEGGV</sequence>
<dbReference type="GO" id="GO:0016020">
    <property type="term" value="C:membrane"/>
    <property type="evidence" value="ECO:0007669"/>
    <property type="project" value="UniProtKB-SubCell"/>
</dbReference>
<reference evidence="14 15" key="1">
    <citation type="submission" date="2017-02" db="EMBL/GenBank/DDBJ databases">
        <authorList>
            <person name="Peterson S.W."/>
        </authorList>
    </citation>
    <scope>NUCLEOTIDE SEQUENCE [LARGE SCALE GENOMIC DNA]</scope>
    <source>
        <strain evidence="14 15">ATCC BAA-1030</strain>
    </source>
</reference>
<comment type="similarity">
    <text evidence="2">Belongs to the TMEM175 family.</text>
</comment>
<evidence type="ECO:0000256" key="5">
    <source>
        <dbReference type="ARBA" id="ARBA00022692"/>
    </source>
</evidence>
<keyword evidence="15" id="KW-1185">Reference proteome</keyword>
<dbReference type="GO" id="GO:0005267">
    <property type="term" value="F:potassium channel activity"/>
    <property type="evidence" value="ECO:0007669"/>
    <property type="project" value="UniProtKB-KW"/>
</dbReference>
<evidence type="ECO:0000256" key="4">
    <source>
        <dbReference type="ARBA" id="ARBA00022538"/>
    </source>
</evidence>
<evidence type="ECO:0000256" key="3">
    <source>
        <dbReference type="ARBA" id="ARBA00022448"/>
    </source>
</evidence>
<dbReference type="AlphaFoldDB" id="A0A1T4PL70"/>
<keyword evidence="6" id="KW-0631">Potassium channel</keyword>
<proteinExistence type="inferred from homology"/>
<evidence type="ECO:0000256" key="11">
    <source>
        <dbReference type="ARBA" id="ARBA00023303"/>
    </source>
</evidence>
<feature type="transmembrane region" description="Helical" evidence="13">
    <location>
        <begin position="84"/>
        <end position="106"/>
    </location>
</feature>
<evidence type="ECO:0000256" key="1">
    <source>
        <dbReference type="ARBA" id="ARBA00004141"/>
    </source>
</evidence>
<dbReference type="GO" id="GO:0015252">
    <property type="term" value="F:proton channel activity"/>
    <property type="evidence" value="ECO:0007669"/>
    <property type="project" value="InterPro"/>
</dbReference>
<feature type="transmembrane region" description="Helical" evidence="13">
    <location>
        <begin position="216"/>
        <end position="233"/>
    </location>
</feature>
<feature type="transmembrane region" description="Helical" evidence="13">
    <location>
        <begin position="122"/>
        <end position="142"/>
    </location>
</feature>
<feature type="transmembrane region" description="Helical" evidence="13">
    <location>
        <begin position="187"/>
        <end position="210"/>
    </location>
</feature>
<evidence type="ECO:0000256" key="12">
    <source>
        <dbReference type="ARBA" id="ARBA00034430"/>
    </source>
</evidence>
<dbReference type="STRING" id="263852.SAMN02745116_01848"/>
<evidence type="ECO:0000256" key="9">
    <source>
        <dbReference type="ARBA" id="ARBA00023065"/>
    </source>
</evidence>
<evidence type="ECO:0000313" key="15">
    <source>
        <dbReference type="Proteomes" id="UP000190328"/>
    </source>
</evidence>
<feature type="transmembrane region" description="Helical" evidence="13">
    <location>
        <begin position="148"/>
        <end position="166"/>
    </location>
</feature>
<name>A0A1T4PL70_9ENTE</name>
<feature type="transmembrane region" description="Helical" evidence="13">
    <location>
        <begin position="59"/>
        <end position="78"/>
    </location>
</feature>
<comment type="catalytic activity">
    <reaction evidence="12">
        <text>K(+)(in) = K(+)(out)</text>
        <dbReference type="Rhea" id="RHEA:29463"/>
        <dbReference type="ChEBI" id="CHEBI:29103"/>
    </reaction>
</comment>
<keyword evidence="11" id="KW-0407">Ion channel</keyword>
<evidence type="ECO:0000256" key="2">
    <source>
        <dbReference type="ARBA" id="ARBA00006920"/>
    </source>
</evidence>
<evidence type="ECO:0000256" key="13">
    <source>
        <dbReference type="SAM" id="Phobius"/>
    </source>
</evidence>
<keyword evidence="5 13" id="KW-0812">Transmembrane</keyword>
<keyword evidence="10 13" id="KW-0472">Membrane</keyword>
<dbReference type="InterPro" id="IPR010617">
    <property type="entry name" value="TMEM175-like"/>
</dbReference>
<dbReference type="OrthoDB" id="2184270at2"/>
<organism evidence="14 15">
    <name type="scientific">Pilibacter termitis</name>
    <dbReference type="NCBI Taxonomy" id="263852"/>
    <lineage>
        <taxon>Bacteria</taxon>
        <taxon>Bacillati</taxon>
        <taxon>Bacillota</taxon>
        <taxon>Bacilli</taxon>
        <taxon>Lactobacillales</taxon>
        <taxon>Enterococcaceae</taxon>
        <taxon>Pilibacter</taxon>
    </lineage>
</organism>
<dbReference type="RefSeq" id="WP_078807774.1">
    <property type="nucleotide sequence ID" value="NZ_FUXI01000021.1"/>
</dbReference>
<evidence type="ECO:0000256" key="10">
    <source>
        <dbReference type="ARBA" id="ARBA00023136"/>
    </source>
</evidence>
<keyword evidence="9" id="KW-0406">Ion transport</keyword>
<evidence type="ECO:0000256" key="7">
    <source>
        <dbReference type="ARBA" id="ARBA00022958"/>
    </source>
</evidence>
<protein>
    <submittedName>
        <fullName evidence="14">Uncharacterized membrane protein</fullName>
    </submittedName>
</protein>